<keyword evidence="4" id="KW-0678">Repressor</keyword>
<feature type="compositionally biased region" description="Basic and acidic residues" evidence="17">
    <location>
        <begin position="1035"/>
        <end position="1053"/>
    </location>
</feature>
<evidence type="ECO:0000256" key="15">
    <source>
        <dbReference type="ARBA" id="ARBA00023242"/>
    </source>
</evidence>
<dbReference type="PROSITE" id="PS00028">
    <property type="entry name" value="ZINC_FINGER_C2H2_1"/>
    <property type="match status" value="6"/>
</dbReference>
<keyword evidence="5" id="KW-1017">Isopeptide bond</keyword>
<comment type="caution">
    <text evidence="20">The sequence shown here is derived from an EMBL/GenBank/DDBJ whole genome shotgun (WGS) entry which is preliminary data.</text>
</comment>
<feature type="region of interest" description="Disordered" evidence="17">
    <location>
        <begin position="1547"/>
        <end position="1601"/>
    </location>
</feature>
<dbReference type="InterPro" id="IPR013087">
    <property type="entry name" value="Znf_C2H2_type"/>
</dbReference>
<evidence type="ECO:0000256" key="10">
    <source>
        <dbReference type="ARBA" id="ARBA00022833"/>
    </source>
</evidence>
<keyword evidence="7" id="KW-0479">Metal-binding</keyword>
<feature type="region of interest" description="Disordered" evidence="17">
    <location>
        <begin position="1148"/>
        <end position="1172"/>
    </location>
</feature>
<dbReference type="SUPFAM" id="SSF54695">
    <property type="entry name" value="POZ domain"/>
    <property type="match status" value="1"/>
</dbReference>
<feature type="region of interest" description="Disordered" evidence="17">
    <location>
        <begin position="1006"/>
        <end position="1122"/>
    </location>
</feature>
<feature type="region of interest" description="Disordered" evidence="17">
    <location>
        <begin position="421"/>
        <end position="456"/>
    </location>
</feature>
<dbReference type="GO" id="GO:0000981">
    <property type="term" value="F:DNA-binding transcription factor activity, RNA polymerase II-specific"/>
    <property type="evidence" value="ECO:0007669"/>
    <property type="project" value="TreeGrafter"/>
</dbReference>
<dbReference type="Pfam" id="PF00096">
    <property type="entry name" value="zf-C2H2"/>
    <property type="match status" value="2"/>
</dbReference>
<evidence type="ECO:0000256" key="3">
    <source>
        <dbReference type="ARBA" id="ARBA00022454"/>
    </source>
</evidence>
<gene>
    <name evidence="20" type="ORF">Z043_117764</name>
</gene>
<dbReference type="InterPro" id="IPR011333">
    <property type="entry name" value="SKP1/BTB/POZ_sf"/>
</dbReference>
<feature type="domain" description="C2H2-type" evidence="19">
    <location>
        <begin position="357"/>
        <end position="384"/>
    </location>
</feature>
<feature type="region of interest" description="Disordered" evidence="17">
    <location>
        <begin position="303"/>
        <end position="349"/>
    </location>
</feature>
<feature type="domain" description="C2H2-type" evidence="19">
    <location>
        <begin position="515"/>
        <end position="542"/>
    </location>
</feature>
<keyword evidence="10" id="KW-0862">Zinc</keyword>
<feature type="compositionally biased region" description="Low complexity" evidence="17">
    <location>
        <begin position="324"/>
        <end position="333"/>
    </location>
</feature>
<feature type="region of interest" description="Disordered" evidence="17">
    <location>
        <begin position="691"/>
        <end position="713"/>
    </location>
</feature>
<sequence length="1739" mass="190570">MVSWTDVWDPFHAGALLSQLNEQWLAGPAPFCDVTLVAADEAKFFAHQSILAACSPHFRQLLSSSTLALLKKDRVLELPHLQSRVLSNLLDYIYTSRVSTVCSTGTTWLCEAGRSLGVPFLAGLKVEESNHMKSKSGQDRIEGMEETDKAGAAKSAKTPLCFPLGMVFPSLAATEKHCPSSLSPRSPACLMGSEEPPWKMATSIGNQLHHLQNKPVTSLSPSSSSPIDLTAPARKDSLSSPTSATVSSASQFQNLPLQSHQSGPLLVYPKKATGESFPAGLDSEHLTTETAQILFNMSTAAFHGRRPTEPEQSSRGKPGRLDSPPRGSGLPHPSSLPPTLSPPPPHGSCQTVPKPELLCGVCHRLFSSASALTVHMRLHRSGRALSCRHCGKAFIHNKRLQSHEAACRQAPHILPVQTKQEPLEEGDDEGERVGAMEDQPEQGHALPGRPPKKGRGFLRQHSRGFPQADLLGEEDHFVKVVDGHIIYFCAVCERSYMTLSSLKRHSNVHSWRRKYPCRYCDKVFALAEYRTKHEVWHTGERRYQCIFCWEAFATYYNLKTHQKALHGISPGLISSEKTANGGYKQKVNALKLYRLLPMRSQKRPYKTYSQSLADSLMLPPDPTVPLPLPLDCSLTSALGPSELHSLTGDGHPQGIQHGPTNFPFGVSNVGLDQGEASKLASALLDTPMRVNESETAKKEPIGSSTLRLPKGNGDSKVGLSSVITYGHPKPSVIVHGTAVSSSVIVHSNQITARVDRSCHDGSSPETTRSELSPKAKHQPLKKHMLKEYIRAQRQASWQGEGITVTDEPGNAEETVGEEKARPQKGRKLHNKSITYMAKPACMAGVSEVKGIAPLCQITVRIGEEAIVKRSISETDLMRDKSSPLPNKPKKTDSTLQEITEAQHTHHHHHRHRHRPHRDPSEQAEGDIRRKNSKSPKAHGKVRQYYFRQEVREEDSDQDTEDNLWRPYYSYKPKRKALHVQKVKKTSWQRKLRYKHSLRLMRRAEKLMGHNHKEEDEGQEEEAEEGEELEEEGGENEGKEAEGLAEEHSTESTHRNSTPSKQQQGQDTKEETSLFGLSSPQSPLQPLLDAPFPLSTRQETHHLTDQSPECGTCGRRFSTPRKRDKHELTHLLEFVCLLCRESFSTQTRLEKHQRTQHAPSQPSPMLKSQPPDLDLETEQKLDRERLGLGKGSPGRVGRRPSIRHTCPHCSKVCKTAAALGRHVKRHESGSSIADKEAEGAVLHSHKEVSFPGIVLPELSTDSDVKSALVKSIPVISYPVLTPQSNGSCESQGPSLEHVGKVEAEHKAFEIGITSVGRNEGFSAKNNHSHQEPPFSATTMSSSPHSVLVLSSKESKDKTSSFKTLRDTSPGEKGSQKNSPAPKSEAGERSPGMALKLQTRPNSAATVPITMGASGRGSVAATDAANHEEGCTPSRGVKRSHSESEDSTIPQDLRATALCKSPSARQAQDLSMPSFVGRERDLSQQAKPNGAKEQREMVLLVPKQEVETPEYCAAQTTASCTPQKLSKSPCCSPHGTDLLARAQLESIPTPRGAQGHERPQILQPPSSSRANDRPSAHALLLPRAPPPEPKPEESSTTASHGDMGYPVQEFPLPLIVPGGCRSSKKHEDNILVSYPASPIPFGPLGKIGANGELAKLPFYPDPYQLLYGPQLLPYPYNLAALPMALNMMAPGDKVEPLPFLPALFNYGAGPYVGTAPHPLVANPGHYNSSSSSGKKRDSNNP</sequence>
<comment type="subcellular location">
    <subcellularLocation>
        <location evidence="2">Chromosome</location>
    </subcellularLocation>
    <subcellularLocation>
        <location evidence="1">Nucleus</location>
    </subcellularLocation>
</comment>
<dbReference type="FunFam" id="3.30.160.60:FF:000235">
    <property type="entry name" value="Zinc finger and BTB domain containing 38"/>
    <property type="match status" value="1"/>
</dbReference>
<evidence type="ECO:0000256" key="17">
    <source>
        <dbReference type="SAM" id="MobiDB-lite"/>
    </source>
</evidence>
<dbReference type="EMBL" id="JARO02007461">
    <property type="protein sequence ID" value="KPP63933.1"/>
    <property type="molecule type" value="Genomic_DNA"/>
</dbReference>
<dbReference type="GO" id="GO:0008270">
    <property type="term" value="F:zinc ion binding"/>
    <property type="evidence" value="ECO:0007669"/>
    <property type="project" value="UniProtKB-KW"/>
</dbReference>
<dbReference type="Pfam" id="PF00651">
    <property type="entry name" value="BTB"/>
    <property type="match status" value="1"/>
</dbReference>
<feature type="region of interest" description="Disordered" evidence="17">
    <location>
        <begin position="214"/>
        <end position="245"/>
    </location>
</feature>
<evidence type="ECO:0000259" key="19">
    <source>
        <dbReference type="PROSITE" id="PS50157"/>
    </source>
</evidence>
<keyword evidence="11" id="KW-0832">Ubl conjugation</keyword>
<evidence type="ECO:0000256" key="9">
    <source>
        <dbReference type="ARBA" id="ARBA00022771"/>
    </source>
</evidence>
<dbReference type="Proteomes" id="UP000034805">
    <property type="component" value="Unassembled WGS sequence"/>
</dbReference>
<keyword evidence="15" id="KW-0539">Nucleus</keyword>
<evidence type="ECO:0000256" key="5">
    <source>
        <dbReference type="ARBA" id="ARBA00022499"/>
    </source>
</evidence>
<feature type="compositionally biased region" description="Pro residues" evidence="17">
    <location>
        <begin position="334"/>
        <end position="346"/>
    </location>
</feature>
<evidence type="ECO:0000259" key="18">
    <source>
        <dbReference type="PROSITE" id="PS50097"/>
    </source>
</evidence>
<dbReference type="PROSITE" id="PS50157">
    <property type="entry name" value="ZINC_FINGER_C2H2_2"/>
    <property type="match status" value="6"/>
</dbReference>
<feature type="region of interest" description="Disordered" evidence="17">
    <location>
        <begin position="1720"/>
        <end position="1739"/>
    </location>
</feature>
<feature type="region of interest" description="Disordered" evidence="17">
    <location>
        <begin position="1318"/>
        <end position="1389"/>
    </location>
</feature>
<feature type="region of interest" description="Disordered" evidence="17">
    <location>
        <begin position="876"/>
        <end position="963"/>
    </location>
</feature>
<feature type="compositionally biased region" description="Acidic residues" evidence="17">
    <location>
        <begin position="1015"/>
        <end position="1034"/>
    </location>
</feature>
<evidence type="ECO:0000256" key="7">
    <source>
        <dbReference type="ARBA" id="ARBA00022723"/>
    </source>
</evidence>
<dbReference type="GO" id="GO:0005694">
    <property type="term" value="C:chromosome"/>
    <property type="evidence" value="ECO:0007669"/>
    <property type="project" value="UniProtKB-SubCell"/>
</dbReference>
<dbReference type="GO" id="GO:0005634">
    <property type="term" value="C:nucleus"/>
    <property type="evidence" value="ECO:0007669"/>
    <property type="project" value="UniProtKB-SubCell"/>
</dbReference>
<evidence type="ECO:0000313" key="21">
    <source>
        <dbReference type="Proteomes" id="UP000034805"/>
    </source>
</evidence>
<feature type="compositionally biased region" description="Low complexity" evidence="17">
    <location>
        <begin position="1339"/>
        <end position="1350"/>
    </location>
</feature>
<protein>
    <submittedName>
        <fullName evidence="20">Zinc finger and BTB domain-containing protein 4-like</fullName>
    </submittedName>
</protein>
<evidence type="ECO:0000256" key="1">
    <source>
        <dbReference type="ARBA" id="ARBA00004123"/>
    </source>
</evidence>
<dbReference type="SUPFAM" id="SSF57667">
    <property type="entry name" value="beta-beta-alpha zinc fingers"/>
    <property type="match status" value="3"/>
</dbReference>
<dbReference type="STRING" id="113540.ENSSFOP00015077254"/>
<dbReference type="Gene3D" id="3.30.710.10">
    <property type="entry name" value="Potassium Channel Kv1.1, Chain A"/>
    <property type="match status" value="1"/>
</dbReference>
<accession>A0A0P7TRZ3</accession>
<keyword evidence="14" id="KW-0804">Transcription</keyword>
<evidence type="ECO:0000256" key="11">
    <source>
        <dbReference type="ARBA" id="ARBA00022843"/>
    </source>
</evidence>
<dbReference type="InterPro" id="IPR036236">
    <property type="entry name" value="Znf_C2H2_sf"/>
</dbReference>
<organism evidence="20 21">
    <name type="scientific">Scleropages formosus</name>
    <name type="common">Asian bonytongue</name>
    <name type="synonym">Osteoglossum formosum</name>
    <dbReference type="NCBI Taxonomy" id="113540"/>
    <lineage>
        <taxon>Eukaryota</taxon>
        <taxon>Metazoa</taxon>
        <taxon>Chordata</taxon>
        <taxon>Craniata</taxon>
        <taxon>Vertebrata</taxon>
        <taxon>Euteleostomi</taxon>
        <taxon>Actinopterygii</taxon>
        <taxon>Neopterygii</taxon>
        <taxon>Teleostei</taxon>
        <taxon>Osteoglossocephala</taxon>
        <taxon>Osteoglossomorpha</taxon>
        <taxon>Osteoglossiformes</taxon>
        <taxon>Osteoglossidae</taxon>
        <taxon>Scleropages</taxon>
    </lineage>
</organism>
<evidence type="ECO:0000256" key="2">
    <source>
        <dbReference type="ARBA" id="ARBA00004286"/>
    </source>
</evidence>
<feature type="compositionally biased region" description="Acidic residues" evidence="17">
    <location>
        <begin position="951"/>
        <end position="961"/>
    </location>
</feature>
<feature type="region of interest" description="Disordered" evidence="17">
    <location>
        <begin position="755"/>
        <end position="780"/>
    </location>
</feature>
<dbReference type="FunFam" id="3.30.160.60:FF:000437">
    <property type="entry name" value="zinc finger and BTB domain-containing protein 38"/>
    <property type="match status" value="1"/>
</dbReference>
<keyword evidence="8" id="KW-0677">Repeat</keyword>
<evidence type="ECO:0000256" key="6">
    <source>
        <dbReference type="ARBA" id="ARBA00022553"/>
    </source>
</evidence>
<feature type="region of interest" description="Disordered" evidence="17">
    <location>
        <begin position="1405"/>
        <end position="1494"/>
    </location>
</feature>
<feature type="region of interest" description="Disordered" evidence="17">
    <location>
        <begin position="800"/>
        <end position="828"/>
    </location>
</feature>
<reference evidence="20 21" key="1">
    <citation type="submission" date="2015-08" db="EMBL/GenBank/DDBJ databases">
        <title>The genome of the Asian arowana (Scleropages formosus).</title>
        <authorList>
            <person name="Tan M.H."/>
            <person name="Gan H.M."/>
            <person name="Croft L.J."/>
            <person name="Austin C.M."/>
        </authorList>
    </citation>
    <scope>NUCLEOTIDE SEQUENCE [LARGE SCALE GENOMIC DNA]</scope>
    <source>
        <strain evidence="20">Aro1</strain>
    </source>
</reference>
<dbReference type="PROSITE" id="PS50097">
    <property type="entry name" value="BTB"/>
    <property type="match status" value="1"/>
</dbReference>
<feature type="region of interest" description="Disordered" evidence="17">
    <location>
        <begin position="1181"/>
        <end position="1200"/>
    </location>
</feature>
<dbReference type="SMART" id="SM00355">
    <property type="entry name" value="ZnF_C2H2"/>
    <property type="match status" value="8"/>
</dbReference>
<feature type="compositionally biased region" description="Basic and acidic residues" evidence="17">
    <location>
        <begin position="1351"/>
        <end position="1368"/>
    </location>
</feature>
<evidence type="ECO:0000256" key="14">
    <source>
        <dbReference type="ARBA" id="ARBA00023163"/>
    </source>
</evidence>
<feature type="domain" description="C2H2-type" evidence="19">
    <location>
        <begin position="1133"/>
        <end position="1161"/>
    </location>
</feature>
<feature type="domain" description="C2H2-type" evidence="19">
    <location>
        <begin position="543"/>
        <end position="566"/>
    </location>
</feature>
<feature type="domain" description="C2H2-type" evidence="19">
    <location>
        <begin position="385"/>
        <end position="422"/>
    </location>
</feature>
<feature type="compositionally biased region" description="Polar residues" evidence="17">
    <location>
        <begin position="1054"/>
        <end position="1065"/>
    </location>
</feature>
<evidence type="ECO:0000256" key="12">
    <source>
        <dbReference type="ARBA" id="ARBA00023015"/>
    </source>
</evidence>
<feature type="compositionally biased region" description="Basic and acidic residues" evidence="17">
    <location>
        <begin position="691"/>
        <end position="700"/>
    </location>
</feature>
<keyword evidence="6" id="KW-0597">Phosphoprotein</keyword>
<evidence type="ECO:0000256" key="16">
    <source>
        <dbReference type="PROSITE-ProRule" id="PRU00042"/>
    </source>
</evidence>
<dbReference type="PANTHER" id="PTHR24394">
    <property type="entry name" value="ZINC FINGER PROTEIN"/>
    <property type="match status" value="1"/>
</dbReference>
<proteinExistence type="predicted"/>
<keyword evidence="12" id="KW-0805">Transcription regulation</keyword>
<evidence type="ECO:0000313" key="20">
    <source>
        <dbReference type="EMBL" id="KPP63933.1"/>
    </source>
</evidence>
<dbReference type="InterPro" id="IPR000210">
    <property type="entry name" value="BTB/POZ_dom"/>
</dbReference>
<feature type="compositionally biased region" description="Basic residues" evidence="17">
    <location>
        <begin position="904"/>
        <end position="916"/>
    </location>
</feature>
<dbReference type="Gene3D" id="3.30.160.60">
    <property type="entry name" value="Classic Zinc Finger"/>
    <property type="match status" value="5"/>
</dbReference>
<keyword evidence="3" id="KW-0158">Chromosome</keyword>
<dbReference type="GO" id="GO:0003677">
    <property type="term" value="F:DNA binding"/>
    <property type="evidence" value="ECO:0007669"/>
    <property type="project" value="UniProtKB-KW"/>
</dbReference>
<evidence type="ECO:0000256" key="13">
    <source>
        <dbReference type="ARBA" id="ARBA00023125"/>
    </source>
</evidence>
<feature type="compositionally biased region" description="Basic and acidic residues" evidence="17">
    <location>
        <begin position="917"/>
        <end position="929"/>
    </location>
</feature>
<name>A0A0P7TRZ3_SCLFO</name>
<keyword evidence="9 16" id="KW-0863">Zinc-finger</keyword>
<evidence type="ECO:0000256" key="4">
    <source>
        <dbReference type="ARBA" id="ARBA00022491"/>
    </source>
</evidence>
<feature type="domain" description="BTB" evidence="18">
    <location>
        <begin position="32"/>
        <end position="99"/>
    </location>
</feature>
<dbReference type="SMART" id="SM00225">
    <property type="entry name" value="BTB"/>
    <property type="match status" value="1"/>
</dbReference>
<feature type="compositionally biased region" description="Basic residues" evidence="17">
    <location>
        <begin position="930"/>
        <end position="941"/>
    </location>
</feature>
<feature type="compositionally biased region" description="Low complexity" evidence="17">
    <location>
        <begin position="1076"/>
        <end position="1087"/>
    </location>
</feature>
<dbReference type="PANTHER" id="PTHR24394:SF58">
    <property type="entry name" value="ZINC FINGER AND BTB DOMAIN CONTAINING 33"/>
    <property type="match status" value="1"/>
</dbReference>
<evidence type="ECO:0000256" key="8">
    <source>
        <dbReference type="ARBA" id="ARBA00022737"/>
    </source>
</evidence>
<keyword evidence="13" id="KW-0238">DNA-binding</keyword>
<feature type="domain" description="C2H2-type" evidence="19">
    <location>
        <begin position="487"/>
        <end position="514"/>
    </location>
</feature>